<evidence type="ECO:0000256" key="12">
    <source>
        <dbReference type="ARBA" id="ARBA00049515"/>
    </source>
</evidence>
<reference evidence="16 17" key="1">
    <citation type="submission" date="2016-10" db="EMBL/GenBank/DDBJ databases">
        <authorList>
            <person name="de Groot N.N."/>
        </authorList>
    </citation>
    <scope>NUCLEOTIDE SEQUENCE [LARGE SCALE GENOMIC DNA]</scope>
    <source>
        <strain evidence="16 17">DSM 23995</strain>
    </source>
</reference>
<evidence type="ECO:0000256" key="10">
    <source>
        <dbReference type="ARBA" id="ARBA00022917"/>
    </source>
</evidence>
<dbReference type="SUPFAM" id="SSF52954">
    <property type="entry name" value="Class II aaRS ABD-related"/>
    <property type="match status" value="1"/>
</dbReference>
<keyword evidence="9 13" id="KW-0694">RNA-binding</keyword>
<dbReference type="Pfam" id="PF02824">
    <property type="entry name" value="TGS"/>
    <property type="match status" value="1"/>
</dbReference>
<evidence type="ECO:0000256" key="6">
    <source>
        <dbReference type="ARBA" id="ARBA00022741"/>
    </source>
</evidence>
<comment type="cofactor">
    <cofactor evidence="13">
        <name>Zn(2+)</name>
        <dbReference type="ChEBI" id="CHEBI:29105"/>
    </cofactor>
    <text evidence="13">Binds 1 zinc ion per subunit.</text>
</comment>
<dbReference type="EMBL" id="FONT01000003">
    <property type="protein sequence ID" value="SFE68832.1"/>
    <property type="molecule type" value="Genomic_DNA"/>
</dbReference>
<evidence type="ECO:0000256" key="7">
    <source>
        <dbReference type="ARBA" id="ARBA00022833"/>
    </source>
</evidence>
<dbReference type="PROSITE" id="PS51880">
    <property type="entry name" value="TGS"/>
    <property type="match status" value="1"/>
</dbReference>
<comment type="similarity">
    <text evidence="1 13">Belongs to the class-II aminoacyl-tRNA synthetase family.</text>
</comment>
<evidence type="ECO:0000256" key="1">
    <source>
        <dbReference type="ARBA" id="ARBA00008226"/>
    </source>
</evidence>
<name>A0A1I2CKZ9_9BACI</name>
<dbReference type="InterPro" id="IPR047246">
    <property type="entry name" value="ThrRS_anticodon"/>
</dbReference>
<dbReference type="Gene3D" id="3.40.50.800">
    <property type="entry name" value="Anticodon-binding domain"/>
    <property type="match status" value="1"/>
</dbReference>
<dbReference type="CDD" id="cd01667">
    <property type="entry name" value="TGS_ThrRS"/>
    <property type="match status" value="1"/>
</dbReference>
<dbReference type="GO" id="GO:0000049">
    <property type="term" value="F:tRNA binding"/>
    <property type="evidence" value="ECO:0007669"/>
    <property type="project" value="UniProtKB-KW"/>
</dbReference>
<dbReference type="InterPro" id="IPR045864">
    <property type="entry name" value="aa-tRNA-synth_II/BPL/LPL"/>
</dbReference>
<dbReference type="PROSITE" id="PS50862">
    <property type="entry name" value="AA_TRNA_LIGASE_II"/>
    <property type="match status" value="1"/>
</dbReference>
<comment type="subcellular location">
    <subcellularLocation>
        <location evidence="13">Cytoplasm</location>
    </subcellularLocation>
</comment>
<evidence type="ECO:0000259" key="15">
    <source>
        <dbReference type="PROSITE" id="PS51880"/>
    </source>
</evidence>
<dbReference type="AlphaFoldDB" id="A0A1I2CKZ9"/>
<dbReference type="GO" id="GO:0005524">
    <property type="term" value="F:ATP binding"/>
    <property type="evidence" value="ECO:0007669"/>
    <property type="project" value="UniProtKB-UniRule"/>
</dbReference>
<feature type="binding site" evidence="13">
    <location>
        <position position="338"/>
    </location>
    <ligand>
        <name>Zn(2+)</name>
        <dbReference type="ChEBI" id="CHEBI:29105"/>
        <note>catalytic</note>
    </ligand>
</feature>
<feature type="binding site" evidence="13">
    <location>
        <position position="389"/>
    </location>
    <ligand>
        <name>Zn(2+)</name>
        <dbReference type="ChEBI" id="CHEBI:29105"/>
        <note>catalytic</note>
    </ligand>
</feature>
<keyword evidence="7 13" id="KW-0862">Zinc</keyword>
<evidence type="ECO:0000256" key="8">
    <source>
        <dbReference type="ARBA" id="ARBA00022840"/>
    </source>
</evidence>
<organism evidence="16 17">
    <name type="scientific">Alteribacillus iranensis</name>
    <dbReference type="NCBI Taxonomy" id="930128"/>
    <lineage>
        <taxon>Bacteria</taxon>
        <taxon>Bacillati</taxon>
        <taxon>Bacillota</taxon>
        <taxon>Bacilli</taxon>
        <taxon>Bacillales</taxon>
        <taxon>Bacillaceae</taxon>
        <taxon>Alteribacillus</taxon>
    </lineage>
</organism>
<feature type="binding site" evidence="13">
    <location>
        <position position="519"/>
    </location>
    <ligand>
        <name>Zn(2+)</name>
        <dbReference type="ChEBI" id="CHEBI:29105"/>
        <note>catalytic</note>
    </ligand>
</feature>
<keyword evidence="2 13" id="KW-0963">Cytoplasm</keyword>
<keyword evidence="5 13" id="KW-0479">Metal-binding</keyword>
<evidence type="ECO:0000313" key="17">
    <source>
        <dbReference type="Proteomes" id="UP000199516"/>
    </source>
</evidence>
<dbReference type="InterPro" id="IPR006195">
    <property type="entry name" value="aa-tRNA-synth_II"/>
</dbReference>
<dbReference type="InterPro" id="IPR004095">
    <property type="entry name" value="TGS"/>
</dbReference>
<comment type="catalytic activity">
    <reaction evidence="12 13">
        <text>tRNA(Thr) + L-threonine + ATP = L-threonyl-tRNA(Thr) + AMP + diphosphate + H(+)</text>
        <dbReference type="Rhea" id="RHEA:24624"/>
        <dbReference type="Rhea" id="RHEA-COMP:9670"/>
        <dbReference type="Rhea" id="RHEA-COMP:9704"/>
        <dbReference type="ChEBI" id="CHEBI:15378"/>
        <dbReference type="ChEBI" id="CHEBI:30616"/>
        <dbReference type="ChEBI" id="CHEBI:33019"/>
        <dbReference type="ChEBI" id="CHEBI:57926"/>
        <dbReference type="ChEBI" id="CHEBI:78442"/>
        <dbReference type="ChEBI" id="CHEBI:78534"/>
        <dbReference type="ChEBI" id="CHEBI:456215"/>
        <dbReference type="EC" id="6.1.1.3"/>
    </reaction>
</comment>
<dbReference type="Pfam" id="PF00587">
    <property type="entry name" value="tRNA-synt_2b"/>
    <property type="match status" value="1"/>
</dbReference>
<dbReference type="SUPFAM" id="SSF55186">
    <property type="entry name" value="ThrRS/AlaRS common domain"/>
    <property type="match status" value="1"/>
</dbReference>
<dbReference type="InterPro" id="IPR004154">
    <property type="entry name" value="Anticodon-bd"/>
</dbReference>
<dbReference type="RefSeq" id="WP_091660012.1">
    <property type="nucleotide sequence ID" value="NZ_FONT01000003.1"/>
</dbReference>
<dbReference type="GO" id="GO:0046872">
    <property type="term" value="F:metal ion binding"/>
    <property type="evidence" value="ECO:0007669"/>
    <property type="project" value="UniProtKB-KW"/>
</dbReference>
<evidence type="ECO:0000256" key="5">
    <source>
        <dbReference type="ARBA" id="ARBA00022723"/>
    </source>
</evidence>
<keyword evidence="6 13" id="KW-0547">Nucleotide-binding</keyword>
<evidence type="ECO:0000313" key="16">
    <source>
        <dbReference type="EMBL" id="SFE68832.1"/>
    </source>
</evidence>
<evidence type="ECO:0000256" key="13">
    <source>
        <dbReference type="HAMAP-Rule" id="MF_00184"/>
    </source>
</evidence>
<dbReference type="CDD" id="cd00771">
    <property type="entry name" value="ThrRS_core"/>
    <property type="match status" value="1"/>
</dbReference>
<dbReference type="SMART" id="SM00863">
    <property type="entry name" value="tRNA_SAD"/>
    <property type="match status" value="1"/>
</dbReference>
<feature type="domain" description="Aminoacyl-transfer RNA synthetases class-II family profile" evidence="14">
    <location>
        <begin position="245"/>
        <end position="542"/>
    </location>
</feature>
<dbReference type="Pfam" id="PF03129">
    <property type="entry name" value="HGTP_anticodon"/>
    <property type="match status" value="1"/>
</dbReference>
<dbReference type="EC" id="6.1.1.3" evidence="13"/>
<dbReference type="GO" id="GO:0006435">
    <property type="term" value="P:threonyl-tRNA aminoacylation"/>
    <property type="evidence" value="ECO:0007669"/>
    <property type="project" value="UniProtKB-UniRule"/>
</dbReference>
<dbReference type="GO" id="GO:0140096">
    <property type="term" value="F:catalytic activity, acting on a protein"/>
    <property type="evidence" value="ECO:0007669"/>
    <property type="project" value="UniProtKB-ARBA"/>
</dbReference>
<evidence type="ECO:0000256" key="2">
    <source>
        <dbReference type="ARBA" id="ARBA00022490"/>
    </source>
</evidence>
<dbReference type="GO" id="GO:0004829">
    <property type="term" value="F:threonine-tRNA ligase activity"/>
    <property type="evidence" value="ECO:0007669"/>
    <property type="project" value="UniProtKB-UniRule"/>
</dbReference>
<dbReference type="InterPro" id="IPR018163">
    <property type="entry name" value="Thr/Ala-tRNA-synth_IIc_edit"/>
</dbReference>
<evidence type="ECO:0000256" key="3">
    <source>
        <dbReference type="ARBA" id="ARBA00022555"/>
    </source>
</evidence>
<dbReference type="InterPro" id="IPR002314">
    <property type="entry name" value="aa-tRNA-synt_IIb"/>
</dbReference>
<dbReference type="Gene3D" id="3.10.20.30">
    <property type="match status" value="1"/>
</dbReference>
<keyword evidence="4 13" id="KW-0436">Ligase</keyword>
<dbReference type="InterPro" id="IPR002320">
    <property type="entry name" value="Thr-tRNA-ligase_IIa"/>
</dbReference>
<evidence type="ECO:0000259" key="14">
    <source>
        <dbReference type="PROSITE" id="PS50862"/>
    </source>
</evidence>
<dbReference type="Pfam" id="PF07973">
    <property type="entry name" value="tRNA_SAD"/>
    <property type="match status" value="1"/>
</dbReference>
<dbReference type="FunFam" id="3.30.930.10:FF:000002">
    <property type="entry name" value="Threonine--tRNA ligase"/>
    <property type="match status" value="1"/>
</dbReference>
<dbReference type="PANTHER" id="PTHR11451">
    <property type="entry name" value="THREONINE-TRNA LIGASE"/>
    <property type="match status" value="1"/>
</dbReference>
<keyword evidence="11 13" id="KW-0030">Aminoacyl-tRNA synthetase</keyword>
<gene>
    <name evidence="13" type="primary">thrS</name>
    <name evidence="16" type="ORF">SAMN05192532_10353</name>
</gene>
<dbReference type="FunFam" id="3.30.54.20:FF:000002">
    <property type="entry name" value="Threonine--tRNA ligase"/>
    <property type="match status" value="1"/>
</dbReference>
<dbReference type="Gene3D" id="3.30.980.10">
    <property type="entry name" value="Threonyl-trna Synthetase, Chain A, domain 2"/>
    <property type="match status" value="1"/>
</dbReference>
<evidence type="ECO:0000256" key="4">
    <source>
        <dbReference type="ARBA" id="ARBA00022598"/>
    </source>
</evidence>
<keyword evidence="17" id="KW-1185">Reference proteome</keyword>
<accession>A0A1I2CKZ9</accession>
<dbReference type="SUPFAM" id="SSF55681">
    <property type="entry name" value="Class II aaRS and biotin synthetases"/>
    <property type="match status" value="1"/>
</dbReference>
<dbReference type="HAMAP" id="MF_00184">
    <property type="entry name" value="Thr_tRNA_synth"/>
    <property type="match status" value="1"/>
</dbReference>
<dbReference type="GO" id="GO:0016740">
    <property type="term" value="F:transferase activity"/>
    <property type="evidence" value="ECO:0007669"/>
    <property type="project" value="UniProtKB-ARBA"/>
</dbReference>
<dbReference type="OrthoDB" id="9802304at2"/>
<sequence>MANQVNITFPDGNVKSFDEGVTTEEIASSISPGLKKQALAGKLNGKLIDLKTPIKEDGAIEIITPKNEEALEILRHSTAHLMAQAIKRLYSDVKLGVGPVIENGFYYDIDMPHQLTPEDLPKIEKEMKKIMDENLEIVREEVSREEAKQEYRDLGDDLKLELIDDIPGDEKISIYTQGEFFDLCRGVHVPSTGKLKKFKLLNISGAYWRGDSNNKMLQRIYGTAFFKQSDVDEYLRLREEAKERDHRKLGKELDIFALNQKVGQGLPLWLPKGATIRRTIERYIVDLEERLGYDHVYTPVLGSSELYKTSGHWGHYQDDMFPPMEMDNETLVIRPMNCPHHMMVYKSQMHSYRNLPVRIAELGLMHRYEKSGALAGLQRVRAMTLNDAHIFARPDQLKEEFIRVVELIQHVYKDFGLEDYYFRLSYRDPEDKEKYVDDDEMWNKAQSMLKEAMDDMGVDYVEAEGEAAFYGPKLDVQVKTALGKDETLSTAQLDFHMPERFDLTYIGEDGQEHRPVVIHRGIVSTMERFIAFLIEEYKGAFPTWLAPVQVKVIPVSAQAHLDYARKVEDDLRKAGVRVETDVRDEKIGYKIREAQTKKIPYMLILGDKEIEEEAVNVRRYGQQESKSVSLRDFIQEIQEEINDHQ</sequence>
<dbReference type="FunFam" id="3.40.50.800:FF:000001">
    <property type="entry name" value="Threonine--tRNA ligase"/>
    <property type="match status" value="1"/>
</dbReference>
<dbReference type="NCBIfam" id="TIGR00418">
    <property type="entry name" value="thrS"/>
    <property type="match status" value="1"/>
</dbReference>
<evidence type="ECO:0000256" key="11">
    <source>
        <dbReference type="ARBA" id="ARBA00023146"/>
    </source>
</evidence>
<dbReference type="InterPro" id="IPR012947">
    <property type="entry name" value="tRNA_SAD"/>
</dbReference>
<dbReference type="InterPro" id="IPR033728">
    <property type="entry name" value="ThrRS_core"/>
</dbReference>
<dbReference type="InterPro" id="IPR012676">
    <property type="entry name" value="TGS-like"/>
</dbReference>
<dbReference type="InterPro" id="IPR012675">
    <property type="entry name" value="Beta-grasp_dom_sf"/>
</dbReference>
<dbReference type="FunFam" id="3.30.980.10:FF:000005">
    <property type="entry name" value="Threonyl-tRNA synthetase, mitochondrial"/>
    <property type="match status" value="1"/>
</dbReference>
<dbReference type="FunFam" id="3.10.20.30:FF:000005">
    <property type="entry name" value="Threonine--tRNA ligase"/>
    <property type="match status" value="1"/>
</dbReference>
<proteinExistence type="inferred from homology"/>
<dbReference type="InterPro" id="IPR036621">
    <property type="entry name" value="Anticodon-bd_dom_sf"/>
</dbReference>
<dbReference type="PANTHER" id="PTHR11451:SF56">
    <property type="entry name" value="THREONINE--TRNA LIGASE 1"/>
    <property type="match status" value="1"/>
</dbReference>
<keyword evidence="3 13" id="KW-0820">tRNA-binding</keyword>
<dbReference type="STRING" id="930128.SAMN05192532_10353"/>
<dbReference type="PRINTS" id="PR01047">
    <property type="entry name" value="TRNASYNTHTHR"/>
</dbReference>
<dbReference type="Gene3D" id="3.30.930.10">
    <property type="entry name" value="Bira Bifunctional Protein, Domain 2"/>
    <property type="match status" value="1"/>
</dbReference>
<evidence type="ECO:0000256" key="9">
    <source>
        <dbReference type="ARBA" id="ARBA00022884"/>
    </source>
</evidence>
<keyword evidence="8 13" id="KW-0067">ATP-binding</keyword>
<feature type="domain" description="TGS" evidence="15">
    <location>
        <begin position="3"/>
        <end position="64"/>
    </location>
</feature>
<dbReference type="Proteomes" id="UP000199516">
    <property type="component" value="Unassembled WGS sequence"/>
</dbReference>
<dbReference type="Gene3D" id="3.30.54.20">
    <property type="match status" value="1"/>
</dbReference>
<dbReference type="SUPFAM" id="SSF81271">
    <property type="entry name" value="TGS-like"/>
    <property type="match status" value="1"/>
</dbReference>
<keyword evidence="10 13" id="KW-0648">Protein biosynthesis</keyword>
<protein>
    <recommendedName>
        <fullName evidence="13">Threonine--tRNA ligase</fullName>
        <ecNumber evidence="13">6.1.1.3</ecNumber>
    </recommendedName>
    <alternativeName>
        <fullName evidence="13">Threonyl-tRNA synthetase</fullName>
        <shortName evidence="13">ThrRS</shortName>
    </alternativeName>
</protein>
<dbReference type="GO" id="GO:0005737">
    <property type="term" value="C:cytoplasm"/>
    <property type="evidence" value="ECO:0007669"/>
    <property type="project" value="UniProtKB-SubCell"/>
</dbReference>
<comment type="subunit">
    <text evidence="13">Homodimer.</text>
</comment>
<comment type="caution">
    <text evidence="13">Lacks conserved residue(s) required for the propagation of feature annotation.</text>
</comment>
<dbReference type="CDD" id="cd00860">
    <property type="entry name" value="ThrRS_anticodon"/>
    <property type="match status" value="1"/>
</dbReference>